<dbReference type="OrthoDB" id="4510061at2759"/>
<dbReference type="Proteomes" id="UP000191522">
    <property type="component" value="Unassembled WGS sequence"/>
</dbReference>
<evidence type="ECO:0000313" key="1">
    <source>
        <dbReference type="EMBL" id="OQD77890.1"/>
    </source>
</evidence>
<dbReference type="AlphaFoldDB" id="A0A1V6PLJ2"/>
<comment type="caution">
    <text evidence="1">The sequence shown here is derived from an EMBL/GenBank/DDBJ whole genome shotgun (WGS) entry which is preliminary data.</text>
</comment>
<name>A0A1V6PLJ2_PENDC</name>
<proteinExistence type="predicted"/>
<dbReference type="OMA" id="GHWLDDD"/>
<sequence>MADGLNQARAVRVAELINDYRTLLLHISQQQVEVSPQDLHEEGFVVLRECHNAAQRLASANYQPCPVNGQGNAETEKAELQRVIIDSSVRRFQAHKIYLRAAAARRWAMTRENILRGQRPAPAHAEALKSAHATLQQEMARITDQHVVADLRAADLRAGHWLDDDPSLDMIQRWIQGR</sequence>
<gene>
    <name evidence="1" type="ORF">PENDEC_c002G02771</name>
</gene>
<organism evidence="1 2">
    <name type="scientific">Penicillium decumbens</name>
    <dbReference type="NCBI Taxonomy" id="69771"/>
    <lineage>
        <taxon>Eukaryota</taxon>
        <taxon>Fungi</taxon>
        <taxon>Dikarya</taxon>
        <taxon>Ascomycota</taxon>
        <taxon>Pezizomycotina</taxon>
        <taxon>Eurotiomycetes</taxon>
        <taxon>Eurotiomycetidae</taxon>
        <taxon>Eurotiales</taxon>
        <taxon>Aspergillaceae</taxon>
        <taxon>Penicillium</taxon>
    </lineage>
</organism>
<keyword evidence="2" id="KW-1185">Reference proteome</keyword>
<evidence type="ECO:0000313" key="2">
    <source>
        <dbReference type="Proteomes" id="UP000191522"/>
    </source>
</evidence>
<accession>A0A1V6PLJ2</accession>
<dbReference type="EMBL" id="MDYL01000002">
    <property type="protein sequence ID" value="OQD77890.1"/>
    <property type="molecule type" value="Genomic_DNA"/>
</dbReference>
<protein>
    <submittedName>
        <fullName evidence="1">Uncharacterized protein</fullName>
    </submittedName>
</protein>
<reference evidence="2" key="1">
    <citation type="journal article" date="2017" name="Nat. Microbiol.">
        <title>Global analysis of biosynthetic gene clusters reveals vast potential of secondary metabolite production in Penicillium species.</title>
        <authorList>
            <person name="Nielsen J.C."/>
            <person name="Grijseels S."/>
            <person name="Prigent S."/>
            <person name="Ji B."/>
            <person name="Dainat J."/>
            <person name="Nielsen K.F."/>
            <person name="Frisvad J.C."/>
            <person name="Workman M."/>
            <person name="Nielsen J."/>
        </authorList>
    </citation>
    <scope>NUCLEOTIDE SEQUENCE [LARGE SCALE GENOMIC DNA]</scope>
    <source>
        <strain evidence="2">IBT 11843</strain>
    </source>
</reference>